<evidence type="ECO:0000313" key="2">
    <source>
        <dbReference type="Proteomes" id="UP001162164"/>
    </source>
</evidence>
<sequence length="143" mass="16510">MVVIKEIKGVTKLRGSPCTVKCGSPNRGYYTPWNYNLEMSHLRISSTPWNKHFEISLLVITLYSKIDPCHNSEKLMVILKVRGSFHSLAQIFHLKGKMLVMTHLWIDCINYKKSRIQIGQVEAENKAGKENALRFKYIDDNTL</sequence>
<name>A0ABQ9JJQ3_9CUCU</name>
<organism evidence="1 2">
    <name type="scientific">Molorchus minor</name>
    <dbReference type="NCBI Taxonomy" id="1323400"/>
    <lineage>
        <taxon>Eukaryota</taxon>
        <taxon>Metazoa</taxon>
        <taxon>Ecdysozoa</taxon>
        <taxon>Arthropoda</taxon>
        <taxon>Hexapoda</taxon>
        <taxon>Insecta</taxon>
        <taxon>Pterygota</taxon>
        <taxon>Neoptera</taxon>
        <taxon>Endopterygota</taxon>
        <taxon>Coleoptera</taxon>
        <taxon>Polyphaga</taxon>
        <taxon>Cucujiformia</taxon>
        <taxon>Chrysomeloidea</taxon>
        <taxon>Cerambycidae</taxon>
        <taxon>Lamiinae</taxon>
        <taxon>Monochamini</taxon>
        <taxon>Molorchus</taxon>
    </lineage>
</organism>
<dbReference type="Proteomes" id="UP001162164">
    <property type="component" value="Unassembled WGS sequence"/>
</dbReference>
<gene>
    <name evidence="1" type="ORF">NQ317_017773</name>
</gene>
<proteinExistence type="predicted"/>
<reference evidence="1" key="1">
    <citation type="journal article" date="2023" name="Insect Mol. Biol.">
        <title>Genome sequencing provides insights into the evolution of gene families encoding plant cell wall-degrading enzymes in longhorned beetles.</title>
        <authorList>
            <person name="Shin N.R."/>
            <person name="Okamura Y."/>
            <person name="Kirsch R."/>
            <person name="Pauchet Y."/>
        </authorList>
    </citation>
    <scope>NUCLEOTIDE SEQUENCE</scope>
    <source>
        <strain evidence="1">MMC_N1</strain>
    </source>
</reference>
<dbReference type="EMBL" id="JAPWTJ010000437">
    <property type="protein sequence ID" value="KAJ8978453.1"/>
    <property type="molecule type" value="Genomic_DNA"/>
</dbReference>
<comment type="caution">
    <text evidence="1">The sequence shown here is derived from an EMBL/GenBank/DDBJ whole genome shotgun (WGS) entry which is preliminary data.</text>
</comment>
<keyword evidence="2" id="KW-1185">Reference proteome</keyword>
<evidence type="ECO:0000313" key="1">
    <source>
        <dbReference type="EMBL" id="KAJ8978453.1"/>
    </source>
</evidence>
<accession>A0ABQ9JJQ3</accession>
<protein>
    <submittedName>
        <fullName evidence="1">Uncharacterized protein</fullName>
    </submittedName>
</protein>